<proteinExistence type="predicted"/>
<protein>
    <submittedName>
        <fullName evidence="1">Uncharacterized protein</fullName>
    </submittedName>
</protein>
<dbReference type="AlphaFoldDB" id="H3KEV7"/>
<dbReference type="PATRIC" id="fig|762967.3.peg.1004"/>
<comment type="caution">
    <text evidence="1">The sequence shown here is derived from an EMBL/GenBank/DDBJ whole genome shotgun (WGS) entry which is preliminary data.</text>
</comment>
<keyword evidence="2" id="KW-1185">Reference proteome</keyword>
<organism evidence="1 2">
    <name type="scientific">Sutterella parvirubra YIT 11816</name>
    <dbReference type="NCBI Taxonomy" id="762967"/>
    <lineage>
        <taxon>Bacteria</taxon>
        <taxon>Pseudomonadati</taxon>
        <taxon>Pseudomonadota</taxon>
        <taxon>Betaproteobacteria</taxon>
        <taxon>Burkholderiales</taxon>
        <taxon>Sutterellaceae</taxon>
        <taxon>Sutterella</taxon>
    </lineage>
</organism>
<dbReference type="Proteomes" id="UP000004956">
    <property type="component" value="Unassembled WGS sequence"/>
</dbReference>
<dbReference type="STRING" id="762967.HMPREF9440_01272"/>
<accession>H3KEV7</accession>
<evidence type="ECO:0000313" key="2">
    <source>
        <dbReference type="Proteomes" id="UP000004956"/>
    </source>
</evidence>
<dbReference type="HOGENOM" id="CLU_3206129_0_0_4"/>
<name>H3KEV7_9BURK</name>
<reference evidence="1 2" key="1">
    <citation type="submission" date="2011-11" db="EMBL/GenBank/DDBJ databases">
        <authorList>
            <person name="Weinstock G."/>
            <person name="Sodergren E."/>
            <person name="Clifton S."/>
            <person name="Fulton L."/>
            <person name="Fulton B."/>
            <person name="Courtney L."/>
            <person name="Fronick C."/>
            <person name="Harrison M."/>
            <person name="Strong C."/>
            <person name="Farmer C."/>
            <person name="Delahaunty K."/>
            <person name="Markovic C."/>
            <person name="Hall O."/>
            <person name="Minx P."/>
            <person name="Tomlinson C."/>
            <person name="Mitreva M."/>
            <person name="Hou S."/>
            <person name="Chen J."/>
            <person name="Wollam A."/>
            <person name="Pepin K.H."/>
            <person name="Johnson M."/>
            <person name="Bhonagiri V."/>
            <person name="Zhang X."/>
            <person name="Suruliraj S."/>
            <person name="Warren W."/>
            <person name="Chinwalla A."/>
            <person name="Mardis E.R."/>
            <person name="Wilson R.K."/>
        </authorList>
    </citation>
    <scope>NUCLEOTIDE SEQUENCE [LARGE SCALE GENOMIC DNA]</scope>
    <source>
        <strain evidence="1 2">YIT 11816</strain>
    </source>
</reference>
<gene>
    <name evidence="1" type="ORF">HMPREF9440_01272</name>
</gene>
<evidence type="ECO:0000313" key="1">
    <source>
        <dbReference type="EMBL" id="EHY31359.1"/>
    </source>
</evidence>
<sequence length="45" mass="4689">MTLLPVPLVIALIVMKKPTIPTFIAGIVTGALLAVGRSREFPGEG</sequence>
<dbReference type="EMBL" id="AFBQ01000175">
    <property type="protein sequence ID" value="EHY31359.1"/>
    <property type="molecule type" value="Genomic_DNA"/>
</dbReference>